<accession>A0A182FYQ2</accession>
<reference evidence="1" key="2">
    <citation type="submission" date="2022-08" db="UniProtKB">
        <authorList>
            <consortium name="EnsemblMetazoa"/>
        </authorList>
    </citation>
    <scope>IDENTIFICATION</scope>
    <source>
        <strain evidence="1">STECLA/ALBI9_A</strain>
    </source>
</reference>
<dbReference type="VEuPathDB" id="VectorBase:AALB014735"/>
<organism evidence="1 2">
    <name type="scientific">Anopheles albimanus</name>
    <name type="common">New world malaria mosquito</name>
    <dbReference type="NCBI Taxonomy" id="7167"/>
    <lineage>
        <taxon>Eukaryota</taxon>
        <taxon>Metazoa</taxon>
        <taxon>Ecdysozoa</taxon>
        <taxon>Arthropoda</taxon>
        <taxon>Hexapoda</taxon>
        <taxon>Insecta</taxon>
        <taxon>Pterygota</taxon>
        <taxon>Neoptera</taxon>
        <taxon>Endopterygota</taxon>
        <taxon>Diptera</taxon>
        <taxon>Nematocera</taxon>
        <taxon>Culicoidea</taxon>
        <taxon>Culicidae</taxon>
        <taxon>Anophelinae</taxon>
        <taxon>Anopheles</taxon>
    </lineage>
</organism>
<evidence type="ECO:0000313" key="2">
    <source>
        <dbReference type="Proteomes" id="UP000069272"/>
    </source>
</evidence>
<sequence>MIISNTMVKTTLVMLLRTPHLPDDQNSLAFLTIILNLRMC</sequence>
<reference evidence="1 2" key="1">
    <citation type="journal article" date="2017" name="G3 (Bethesda)">
        <title>The Physical Genome Mapping of Anopheles albimanus Corrected Scaffold Misassemblies and Identified Interarm Rearrangements in Genus Anopheles.</title>
        <authorList>
            <person name="Artemov G.N."/>
            <person name="Peery A.N."/>
            <person name="Jiang X."/>
            <person name="Tu Z."/>
            <person name="Stegniy V.N."/>
            <person name="Sharakhova M.V."/>
            <person name="Sharakhov I.V."/>
        </authorList>
    </citation>
    <scope>NUCLEOTIDE SEQUENCE [LARGE SCALE GENOMIC DNA]</scope>
    <source>
        <strain evidence="1 2">ALBI9_A</strain>
    </source>
</reference>
<dbReference type="Proteomes" id="UP000069272">
    <property type="component" value="Chromosome 2L"/>
</dbReference>
<keyword evidence="2" id="KW-1185">Reference proteome</keyword>
<dbReference type="EnsemblMetazoa" id="AALB014735-RA">
    <property type="protein sequence ID" value="AALB014735-PA"/>
    <property type="gene ID" value="AALB014735"/>
</dbReference>
<evidence type="ECO:0000313" key="1">
    <source>
        <dbReference type="EnsemblMetazoa" id="AALB014735-PA"/>
    </source>
</evidence>
<dbReference type="AlphaFoldDB" id="A0A182FYQ2"/>
<proteinExistence type="predicted"/>
<protein>
    <submittedName>
        <fullName evidence="1">Uncharacterized protein</fullName>
    </submittedName>
</protein>
<name>A0A182FYQ2_ANOAL</name>